<reference evidence="2 3" key="1">
    <citation type="submission" date="2017-06" db="EMBL/GenBank/DDBJ databases">
        <authorList>
            <person name="Varghese N."/>
            <person name="Submissions S."/>
        </authorList>
    </citation>
    <scope>NUCLEOTIDE SEQUENCE [LARGE SCALE GENOMIC DNA]</scope>
    <source>
        <strain evidence="2 3">DSM 19840</strain>
    </source>
</reference>
<dbReference type="RefSeq" id="WP_089259415.1">
    <property type="nucleotide sequence ID" value="NZ_FZNV01000001.1"/>
</dbReference>
<evidence type="ECO:0000313" key="2">
    <source>
        <dbReference type="EMBL" id="SNR29376.1"/>
    </source>
</evidence>
<feature type="domain" description="Transglutaminase-like" evidence="1">
    <location>
        <begin position="50"/>
        <end position="177"/>
    </location>
</feature>
<accession>A0ABY1SDQ5</accession>
<comment type="caution">
    <text evidence="2">The sequence shown here is derived from an EMBL/GenBank/DDBJ whole genome shotgun (WGS) entry which is preliminary data.</text>
</comment>
<dbReference type="EMBL" id="FZNV01000001">
    <property type="protein sequence ID" value="SNR29376.1"/>
    <property type="molecule type" value="Genomic_DNA"/>
</dbReference>
<sequence>MRVTFLIIVFIANVLHAQRADFILVDFKKADSIAHVYKDSSLKNLPVLVHHLTSTLQTDVEKFRAIYTWIGTAIENDYASYLKISNKRKRFAKDRDAFLKWNHTITPKVFHKLLNERKTACTGYAYLVKEMANLAGFRCTIIDGYGRTPTLQLTENSMPNHSWNSIEIGGKWYVCDATWSAGETIIDNGTPRFSSQYFDGYFLAEPTLFIKNHYPLIPNNSYPKPNISFTEFLEGPVIYKEAFRESLIPVLPEKMHSSIKKGDSIAFHIQVPKTFTGKLQVLINKYGNQIDINSEVQRKANVMGLVQYFDRKGLYDVHITANNEPIATYVVRVK</sequence>
<keyword evidence="3" id="KW-1185">Reference proteome</keyword>
<dbReference type="SUPFAM" id="SSF54001">
    <property type="entry name" value="Cysteine proteinases"/>
    <property type="match status" value="1"/>
</dbReference>
<dbReference type="Pfam" id="PF01841">
    <property type="entry name" value="Transglut_core"/>
    <property type="match status" value="1"/>
</dbReference>
<protein>
    <recommendedName>
        <fullName evidence="1">Transglutaminase-like domain-containing protein</fullName>
    </recommendedName>
</protein>
<gene>
    <name evidence="2" type="ORF">SAMN04488009_0925</name>
</gene>
<dbReference type="InterPro" id="IPR002931">
    <property type="entry name" value="Transglutaminase-like"/>
</dbReference>
<dbReference type="Proteomes" id="UP000198337">
    <property type="component" value="Unassembled WGS sequence"/>
</dbReference>
<evidence type="ECO:0000259" key="1">
    <source>
        <dbReference type="Pfam" id="PF01841"/>
    </source>
</evidence>
<dbReference type="InterPro" id="IPR052557">
    <property type="entry name" value="CAP/Cytokinesis_protein"/>
</dbReference>
<evidence type="ECO:0000313" key="3">
    <source>
        <dbReference type="Proteomes" id="UP000198337"/>
    </source>
</evidence>
<dbReference type="PANTHER" id="PTHR46333:SF2">
    <property type="entry name" value="CYTOKINESIS PROTEIN 3"/>
    <property type="match status" value="1"/>
</dbReference>
<dbReference type="PANTHER" id="PTHR46333">
    <property type="entry name" value="CYTOKINESIS PROTEIN 3"/>
    <property type="match status" value="1"/>
</dbReference>
<dbReference type="InterPro" id="IPR038765">
    <property type="entry name" value="Papain-like_cys_pep_sf"/>
</dbReference>
<dbReference type="Gene3D" id="3.10.620.30">
    <property type="match status" value="1"/>
</dbReference>
<organism evidence="2 3">
    <name type="scientific">Maribacter sedimenticola</name>
    <dbReference type="NCBI Taxonomy" id="228956"/>
    <lineage>
        <taxon>Bacteria</taxon>
        <taxon>Pseudomonadati</taxon>
        <taxon>Bacteroidota</taxon>
        <taxon>Flavobacteriia</taxon>
        <taxon>Flavobacteriales</taxon>
        <taxon>Flavobacteriaceae</taxon>
        <taxon>Maribacter</taxon>
    </lineage>
</organism>
<proteinExistence type="predicted"/>
<name>A0ABY1SDQ5_9FLAO</name>